<feature type="transmembrane region" description="Helical" evidence="1">
    <location>
        <begin position="161"/>
        <end position="182"/>
    </location>
</feature>
<reference evidence="2 3" key="1">
    <citation type="submission" date="2010-10" db="EMBL/GenBank/DDBJ databases">
        <title>Complete sequence of Mesorhizobium opportunistum WSM2075.</title>
        <authorList>
            <consortium name="US DOE Joint Genome Institute"/>
            <person name="Lucas S."/>
            <person name="Copeland A."/>
            <person name="Lapidus A."/>
            <person name="Cheng J.-F."/>
            <person name="Bruce D."/>
            <person name="Goodwin L."/>
            <person name="Pitluck S."/>
            <person name="Chertkov O."/>
            <person name="Misra M."/>
            <person name="Detter J.C."/>
            <person name="Han C."/>
            <person name="Tapia R."/>
            <person name="Land M."/>
            <person name="Hauser L."/>
            <person name="Kyrpides N."/>
            <person name="Ovchinnikova G."/>
            <person name="Mavrommatis K.M."/>
            <person name="Tiwari R.P."/>
            <person name="Howieson J.G."/>
            <person name="O'Hara G.W."/>
            <person name="Nandasena K.G."/>
            <person name="Woyke T."/>
        </authorList>
    </citation>
    <scope>NUCLEOTIDE SEQUENCE [LARGE SCALE GENOMIC DNA]</scope>
    <source>
        <strain evidence="3">LMG 24607 / HAMBI 3007 / WSM2075</strain>
    </source>
</reference>
<organism evidence="2 3">
    <name type="scientific">Mesorhizobium opportunistum (strain LMG 24607 / HAMBI 3007 / WSM2075)</name>
    <dbReference type="NCBI Taxonomy" id="536019"/>
    <lineage>
        <taxon>Bacteria</taxon>
        <taxon>Pseudomonadati</taxon>
        <taxon>Pseudomonadota</taxon>
        <taxon>Alphaproteobacteria</taxon>
        <taxon>Hyphomicrobiales</taxon>
        <taxon>Phyllobacteriaceae</taxon>
        <taxon>Mesorhizobium</taxon>
    </lineage>
</organism>
<gene>
    <name evidence="2" type="ordered locus">Mesop_4796</name>
</gene>
<evidence type="ECO:0000313" key="3">
    <source>
        <dbReference type="Proteomes" id="UP000001623"/>
    </source>
</evidence>
<feature type="transmembrane region" description="Helical" evidence="1">
    <location>
        <begin position="12"/>
        <end position="34"/>
    </location>
</feature>
<dbReference type="STRING" id="536019.Mesop_4796"/>
<protein>
    <recommendedName>
        <fullName evidence="4">Transmembrane protein</fullName>
    </recommendedName>
</protein>
<keyword evidence="1" id="KW-0812">Transmembrane</keyword>
<dbReference type="EMBL" id="CP002279">
    <property type="protein sequence ID" value="AEH89216.1"/>
    <property type="molecule type" value="Genomic_DNA"/>
</dbReference>
<dbReference type="Proteomes" id="UP000001623">
    <property type="component" value="Chromosome"/>
</dbReference>
<keyword evidence="1" id="KW-0472">Membrane</keyword>
<feature type="transmembrane region" description="Helical" evidence="1">
    <location>
        <begin position="219"/>
        <end position="239"/>
    </location>
</feature>
<keyword evidence="1" id="KW-1133">Transmembrane helix</keyword>
<proteinExistence type="predicted"/>
<dbReference type="RefSeq" id="WP_013895866.1">
    <property type="nucleotide sequence ID" value="NC_015675.1"/>
</dbReference>
<dbReference type="KEGG" id="mop:Mesop_4796"/>
<sequence>MKSGWELKFEDQRWASGVSGATVLLLSAFIYAFFSQADANFATAFSRIFSLKVDLGLCSSSFANLIMAQIAYALAICLVLLGFVFALGVAAIADATSRMRYLKLALGTLVLLLIFLALAMKDDGLWLDSTTRRSISAHLSIVDACTQSHSTDFLRVYVMSAWLFVGSWIAITVDIIFFRIIYFKRNYSDLPKDPAFRAEILAIHAKYGAVHRPIQKPPWTFSLMAFVGFLLFIAVHSLYKLAAVLGVL</sequence>
<evidence type="ECO:0008006" key="4">
    <source>
        <dbReference type="Google" id="ProtNLM"/>
    </source>
</evidence>
<evidence type="ECO:0000313" key="2">
    <source>
        <dbReference type="EMBL" id="AEH89216.1"/>
    </source>
</evidence>
<dbReference type="HOGENOM" id="CLU_1119136_0_0_5"/>
<dbReference type="AlphaFoldDB" id="F7YHB6"/>
<feature type="transmembrane region" description="Helical" evidence="1">
    <location>
        <begin position="104"/>
        <end position="120"/>
    </location>
</feature>
<feature type="transmembrane region" description="Helical" evidence="1">
    <location>
        <begin position="70"/>
        <end position="92"/>
    </location>
</feature>
<name>F7YHB6_MESOW</name>
<accession>F7YHB6</accession>
<evidence type="ECO:0000256" key="1">
    <source>
        <dbReference type="SAM" id="Phobius"/>
    </source>
</evidence>